<evidence type="ECO:0000313" key="8">
    <source>
        <dbReference type="Proteomes" id="UP000484076"/>
    </source>
</evidence>
<accession>A0A8X8GTV5</accession>
<dbReference type="Pfam" id="PF00892">
    <property type="entry name" value="EamA"/>
    <property type="match status" value="2"/>
</dbReference>
<feature type="domain" description="EamA" evidence="6">
    <location>
        <begin position="159"/>
        <end position="291"/>
    </location>
</feature>
<dbReference type="AlphaFoldDB" id="A0A8X8GTV5"/>
<keyword evidence="2 5" id="KW-0812">Transmembrane</keyword>
<evidence type="ECO:0000256" key="4">
    <source>
        <dbReference type="ARBA" id="ARBA00023136"/>
    </source>
</evidence>
<dbReference type="PANTHER" id="PTHR32322">
    <property type="entry name" value="INNER MEMBRANE TRANSPORTER"/>
    <property type="match status" value="1"/>
</dbReference>
<feature type="transmembrane region" description="Helical" evidence="5">
    <location>
        <begin position="219"/>
        <end position="238"/>
    </location>
</feature>
<dbReference type="SUPFAM" id="SSF103481">
    <property type="entry name" value="Multidrug resistance efflux transporter EmrE"/>
    <property type="match status" value="2"/>
</dbReference>
<keyword evidence="3 5" id="KW-1133">Transmembrane helix</keyword>
<dbReference type="InterPro" id="IPR037185">
    <property type="entry name" value="EmrE-like"/>
</dbReference>
<feature type="transmembrane region" description="Helical" evidence="5">
    <location>
        <begin position="71"/>
        <end position="94"/>
    </location>
</feature>
<dbReference type="GO" id="GO:0016020">
    <property type="term" value="C:membrane"/>
    <property type="evidence" value="ECO:0007669"/>
    <property type="project" value="UniProtKB-SubCell"/>
</dbReference>
<evidence type="ECO:0000256" key="3">
    <source>
        <dbReference type="ARBA" id="ARBA00022989"/>
    </source>
</evidence>
<dbReference type="InterPro" id="IPR000620">
    <property type="entry name" value="EamA_dom"/>
</dbReference>
<keyword evidence="4 5" id="KW-0472">Membrane</keyword>
<dbReference type="PANTHER" id="PTHR32322:SF9">
    <property type="entry name" value="AMINO-ACID METABOLITE EFFLUX PUMP-RELATED"/>
    <property type="match status" value="1"/>
</dbReference>
<feature type="transmembrane region" description="Helical" evidence="5">
    <location>
        <begin position="187"/>
        <end position="207"/>
    </location>
</feature>
<sequence>MVAQKSLSPRAWAELLLLAFIWGGSFLANRLALDELGVFTTVAARVAGACLILWVWVALKGLTVPRSARVWAAFLGMGMLNNVIPFSLITWGQLVIPTGLAAILNASTAILGVLVAAILFRDERLTGRRLAGVGIGFAGVVVVIGPSALLVLDLTSLAQLALLGAALSYACAGAFARVALRGLTPQVAAAGMLTGSTLVAVPLALLLEGAPALHHGPAAWGAVAYLAAVSTAFAYLLYYRVLGMAGAGNLSLVTLLVAPVAIVLGALVLDEALPLRAYAGFALLGLGLLVIDGRVLRYRNSGAA</sequence>
<evidence type="ECO:0000259" key="6">
    <source>
        <dbReference type="Pfam" id="PF00892"/>
    </source>
</evidence>
<feature type="transmembrane region" description="Helical" evidence="5">
    <location>
        <begin position="275"/>
        <end position="291"/>
    </location>
</feature>
<dbReference type="EMBL" id="WHUT02000001">
    <property type="protein sequence ID" value="NUB43002.1"/>
    <property type="molecule type" value="Genomic_DNA"/>
</dbReference>
<feature type="transmembrane region" description="Helical" evidence="5">
    <location>
        <begin position="38"/>
        <end position="59"/>
    </location>
</feature>
<name>A0A8X8GTV5_9RHOB</name>
<dbReference type="Proteomes" id="UP000484076">
    <property type="component" value="Unassembled WGS sequence"/>
</dbReference>
<feature type="transmembrane region" description="Helical" evidence="5">
    <location>
        <begin position="132"/>
        <end position="152"/>
    </location>
</feature>
<feature type="domain" description="EamA" evidence="6">
    <location>
        <begin position="15"/>
        <end position="144"/>
    </location>
</feature>
<organism evidence="7 8">
    <name type="scientific">Fertoeibacter niger</name>
    <dbReference type="NCBI Taxonomy" id="2656921"/>
    <lineage>
        <taxon>Bacteria</taxon>
        <taxon>Pseudomonadati</taxon>
        <taxon>Pseudomonadota</taxon>
        <taxon>Alphaproteobacteria</taxon>
        <taxon>Rhodobacterales</taxon>
        <taxon>Paracoccaceae</taxon>
        <taxon>Fertoeibacter</taxon>
    </lineage>
</organism>
<feature type="transmembrane region" description="Helical" evidence="5">
    <location>
        <begin position="12"/>
        <end position="32"/>
    </location>
</feature>
<comment type="subcellular location">
    <subcellularLocation>
        <location evidence="1">Membrane</location>
        <topology evidence="1">Multi-pass membrane protein</topology>
    </subcellularLocation>
</comment>
<keyword evidence="8" id="KW-1185">Reference proteome</keyword>
<dbReference type="InterPro" id="IPR050638">
    <property type="entry name" value="AA-Vitamin_Transporters"/>
</dbReference>
<evidence type="ECO:0000256" key="1">
    <source>
        <dbReference type="ARBA" id="ARBA00004141"/>
    </source>
</evidence>
<comment type="caution">
    <text evidence="7">The sequence shown here is derived from an EMBL/GenBank/DDBJ whole genome shotgun (WGS) entry which is preliminary data.</text>
</comment>
<feature type="transmembrane region" description="Helical" evidence="5">
    <location>
        <begin position="158"/>
        <end position="180"/>
    </location>
</feature>
<evidence type="ECO:0000256" key="2">
    <source>
        <dbReference type="ARBA" id="ARBA00022692"/>
    </source>
</evidence>
<dbReference type="RefSeq" id="WP_152824073.1">
    <property type="nucleotide sequence ID" value="NZ_WHUT02000001.1"/>
</dbReference>
<feature type="transmembrane region" description="Helical" evidence="5">
    <location>
        <begin position="100"/>
        <end position="120"/>
    </location>
</feature>
<protein>
    <submittedName>
        <fullName evidence="7">DMT family transporter</fullName>
    </submittedName>
</protein>
<proteinExistence type="predicted"/>
<evidence type="ECO:0000313" key="7">
    <source>
        <dbReference type="EMBL" id="NUB43002.1"/>
    </source>
</evidence>
<reference evidence="7" key="1">
    <citation type="submission" date="2020-05" db="EMBL/GenBank/DDBJ databases">
        <title>Fertoebacter nigrum gen. nov., sp. nov., a new member of the family Rhodobacteraceae.</title>
        <authorList>
            <person name="Szuroczki S."/>
            <person name="Abbaszade G."/>
            <person name="Buni D."/>
            <person name="Schumann P."/>
            <person name="Toth E."/>
        </authorList>
    </citation>
    <scope>NUCLEOTIDE SEQUENCE</scope>
    <source>
        <strain evidence="7">RG-N-1a</strain>
    </source>
</reference>
<feature type="transmembrane region" description="Helical" evidence="5">
    <location>
        <begin position="250"/>
        <end position="269"/>
    </location>
</feature>
<gene>
    <name evidence="7" type="ORF">GEU84_001275</name>
</gene>
<evidence type="ECO:0000256" key="5">
    <source>
        <dbReference type="SAM" id="Phobius"/>
    </source>
</evidence>